<gene>
    <name evidence="3" type="ORF">CEP51_009586</name>
</gene>
<dbReference type="Pfam" id="PF20516">
    <property type="entry name" value="PDDEXK_12"/>
    <property type="match status" value="1"/>
</dbReference>
<protein>
    <recommendedName>
        <fullName evidence="2">PD-(D/E)XK nuclease-like domain-containing protein</fullName>
    </recommendedName>
</protein>
<dbReference type="Proteomes" id="UP000287972">
    <property type="component" value="Unassembled WGS sequence"/>
</dbReference>
<organism evidence="3 4">
    <name type="scientific">Fusarium floridanum</name>
    <dbReference type="NCBI Taxonomy" id="1325733"/>
    <lineage>
        <taxon>Eukaryota</taxon>
        <taxon>Fungi</taxon>
        <taxon>Dikarya</taxon>
        <taxon>Ascomycota</taxon>
        <taxon>Pezizomycotina</taxon>
        <taxon>Sordariomycetes</taxon>
        <taxon>Hypocreomycetidae</taxon>
        <taxon>Hypocreales</taxon>
        <taxon>Nectriaceae</taxon>
        <taxon>Fusarium</taxon>
        <taxon>Fusarium solani species complex</taxon>
    </lineage>
</organism>
<feature type="compositionally biased region" description="Polar residues" evidence="1">
    <location>
        <begin position="98"/>
        <end position="109"/>
    </location>
</feature>
<comment type="caution">
    <text evidence="3">The sequence shown here is derived from an EMBL/GenBank/DDBJ whole genome shotgun (WGS) entry which is preliminary data.</text>
</comment>
<feature type="domain" description="PD-(D/E)XK nuclease-like" evidence="2">
    <location>
        <begin position="200"/>
        <end position="432"/>
    </location>
</feature>
<evidence type="ECO:0000313" key="3">
    <source>
        <dbReference type="EMBL" id="RSL76860.1"/>
    </source>
</evidence>
<evidence type="ECO:0000256" key="1">
    <source>
        <dbReference type="SAM" id="MobiDB-lite"/>
    </source>
</evidence>
<keyword evidence="4" id="KW-1185">Reference proteome</keyword>
<dbReference type="AlphaFoldDB" id="A0A428RH63"/>
<dbReference type="InterPro" id="IPR046797">
    <property type="entry name" value="PDDEXK_12"/>
</dbReference>
<reference evidence="3 4" key="1">
    <citation type="submission" date="2017-06" db="EMBL/GenBank/DDBJ databases">
        <title>Comparative genomic analysis of Ambrosia Fusariam Clade fungi.</title>
        <authorList>
            <person name="Stajich J.E."/>
            <person name="Carrillo J."/>
            <person name="Kijimoto T."/>
            <person name="Eskalen A."/>
            <person name="O'Donnell K."/>
            <person name="Kasson M."/>
        </authorList>
    </citation>
    <scope>NUCLEOTIDE SEQUENCE [LARGE SCALE GENOMIC DNA]</scope>
    <source>
        <strain evidence="3 4">NRRL62606</strain>
    </source>
</reference>
<evidence type="ECO:0000259" key="2">
    <source>
        <dbReference type="Pfam" id="PF20516"/>
    </source>
</evidence>
<sequence length="443" mass="48856">MDRGLIEAWIIQTLPSILPASPINSSKKRKRLDEIPRMVSPPSSNELSSTASPNLAPRPPSPTKKRRLEATIALRQPNFSLTKLPEHSLTDDGPPTGAASSVTGSTQTGPVPGSKKSSRTHSPVKDMTDLRLAEKPIGTIMLESLSQLTGDVIDLFHNAKEASESRGIAPHSAREAILADRTPLEPTLTNGTFYDMALWANEHHAEEWDATNELKTLKKISQQSREAALLNLTEPAWNARVHEPLLDIALEPFGNKLSHWDVTRASINKPYLGKHQSGGELQAKLVDFCITLSAPTLQRDVWSRLARASDSHSINHSSTNPLRSQPIAISIETKVVDGLVEEAKAQLSIWVSSHLKRLRTLSSTSQTRMELNTTLPVVQVNGSVWTLLFLIDGEEVVQLVETVTIGDTRSMVGCYQVVAFLRHLGQWALTIFQPWLYENVLKT</sequence>
<name>A0A428RH63_9HYPO</name>
<dbReference type="EMBL" id="NKCL01000275">
    <property type="protein sequence ID" value="RSL76860.1"/>
    <property type="molecule type" value="Genomic_DNA"/>
</dbReference>
<accession>A0A428RH63</accession>
<proteinExistence type="predicted"/>
<feature type="region of interest" description="Disordered" evidence="1">
    <location>
        <begin position="20"/>
        <end position="125"/>
    </location>
</feature>
<evidence type="ECO:0000313" key="4">
    <source>
        <dbReference type="Proteomes" id="UP000287972"/>
    </source>
</evidence>
<feature type="compositionally biased region" description="Polar residues" evidence="1">
    <location>
        <begin position="41"/>
        <end position="53"/>
    </location>
</feature>